<evidence type="ECO:0000256" key="1">
    <source>
        <dbReference type="SAM" id="Phobius"/>
    </source>
</evidence>
<feature type="transmembrane region" description="Helical" evidence="1">
    <location>
        <begin position="104"/>
        <end position="128"/>
    </location>
</feature>
<reference evidence="3 5" key="1">
    <citation type="submission" date="2016-03" db="EMBL/GenBank/DDBJ databases">
        <title>Draft genome sequence of the Vibrio tubiashii subs. europaeus.</title>
        <authorList>
            <person name="Spinard E."/>
            <person name="Dubert J."/>
            <person name="Nelson D.R."/>
            <person name="Barja J.L."/>
        </authorList>
    </citation>
    <scope>NUCLEOTIDE SEQUENCE [LARGE SCALE GENOMIC DNA]</scope>
    <source>
        <strain evidence="5">PP-638</strain>
        <strain evidence="3">PP2-638</strain>
        <plasmid evidence="3">p251_like</plasmid>
    </source>
</reference>
<accession>A0A178J484</accession>
<organism evidence="3 5">
    <name type="scientific">Vibrio europaeus</name>
    <dbReference type="NCBI Taxonomy" id="300876"/>
    <lineage>
        <taxon>Bacteria</taxon>
        <taxon>Pseudomonadati</taxon>
        <taxon>Pseudomonadota</taxon>
        <taxon>Gammaproteobacteria</taxon>
        <taxon>Vibrionales</taxon>
        <taxon>Vibrionaceae</taxon>
        <taxon>Vibrio</taxon>
        <taxon>Vibrio oreintalis group</taxon>
    </lineage>
</organism>
<dbReference type="GeneID" id="78078725"/>
<geneLocation type="plasmid" evidence="3">
    <name>p251_like</name>
</geneLocation>
<dbReference type="Pfam" id="PF10990">
    <property type="entry name" value="DUF2809"/>
    <property type="match status" value="1"/>
</dbReference>
<dbReference type="EMBL" id="JAPFIT010000033">
    <property type="protein sequence ID" value="MDC5743384.1"/>
    <property type="molecule type" value="Genomic_DNA"/>
</dbReference>
<sequence>MSEANSTPPVEIDWRPLWRWSPRYAIRSLACLLLLWLIAWGLRDPVIRPTVGDALVVIWLHTTLAAVLALSPKRLALIAVTVAYLVELGQWYQLATLLNLGSAWSWVIGTTFDWLDIVAYSIGGVIAWQQDAR</sequence>
<feature type="transmembrane region" description="Helical" evidence="1">
    <location>
        <begin position="24"/>
        <end position="42"/>
    </location>
</feature>
<reference evidence="2" key="3">
    <citation type="submission" date="2022-11" db="EMBL/GenBank/DDBJ databases">
        <title>Role of the vibriolysin VemA secreted by the emergent pathogen Vibrio europaeus in the colonization of Manila clam mucus.</title>
        <authorList>
            <person name="Martinez C."/>
            <person name="Rodriguez S."/>
            <person name="Vences A."/>
            <person name="Barja J.L."/>
            <person name="Toranzo A.E."/>
            <person name="Dubert J."/>
        </authorList>
    </citation>
    <scope>NUCLEOTIDE SEQUENCE</scope>
    <source>
        <strain evidence="2">3454</strain>
    </source>
</reference>
<dbReference type="Proteomes" id="UP000094761">
    <property type="component" value="Unassembled WGS sequence"/>
</dbReference>
<keyword evidence="7" id="KW-1185">Reference proteome</keyword>
<geneLocation type="plasmid" evidence="4">
    <name>pVEu</name>
</geneLocation>
<keyword evidence="1" id="KW-0472">Membrane</keyword>
<geneLocation type="plasmid" evidence="6">
    <name>pveu</name>
</geneLocation>
<evidence type="ECO:0000313" key="6">
    <source>
        <dbReference type="Proteomes" id="UP000501443"/>
    </source>
</evidence>
<gene>
    <name evidence="3" type="ORF">AZ468_23645</name>
    <name evidence="4" type="ORF">HOO69_15800</name>
    <name evidence="2" type="ORF">OPW20_25295</name>
</gene>
<keyword evidence="1" id="KW-0812">Transmembrane</keyword>
<dbReference type="EMBL" id="LUAX01000008">
    <property type="protein sequence ID" value="OAM96691.1"/>
    <property type="molecule type" value="Genomic_DNA"/>
</dbReference>
<keyword evidence="1" id="KW-1133">Transmembrane helix</keyword>
<evidence type="ECO:0000313" key="2">
    <source>
        <dbReference type="EMBL" id="MDC5743384.1"/>
    </source>
</evidence>
<reference evidence="4 6" key="2">
    <citation type="submission" date="2020-05" db="EMBL/GenBank/DDBJ databases">
        <title>First description outside Europe of the emergent pathogen for shellfish aquaculture Vibrio europaeus.</title>
        <authorList>
            <person name="Dubert J."/>
            <person name="Rojas R."/>
        </authorList>
    </citation>
    <scope>NUCLEOTIDE SEQUENCE [LARGE SCALE GENOMIC DNA]</scope>
    <source>
        <strain evidence="4 6">NPI-1</strain>
        <plasmid evidence="4">pVEu</plasmid>
        <plasmid evidence="6">pveu</plasmid>
    </source>
</reference>
<protein>
    <submittedName>
        <fullName evidence="2">DUF2809 domain-containing protein</fullName>
    </submittedName>
</protein>
<evidence type="ECO:0000313" key="7">
    <source>
        <dbReference type="Proteomes" id="UP001150001"/>
    </source>
</evidence>
<dbReference type="InterPro" id="IPR021257">
    <property type="entry name" value="DUF2809"/>
</dbReference>
<evidence type="ECO:0000313" key="3">
    <source>
        <dbReference type="EMBL" id="OAM96691.1"/>
    </source>
</evidence>
<dbReference type="EMBL" id="CP053542">
    <property type="protein sequence ID" value="QJY38047.1"/>
    <property type="molecule type" value="Genomic_DNA"/>
</dbReference>
<dbReference type="RefSeq" id="WP_069669713.1">
    <property type="nucleotide sequence ID" value="NZ_CP053542.1"/>
</dbReference>
<dbReference type="OrthoDB" id="5360192at2"/>
<proteinExistence type="predicted"/>
<feature type="transmembrane region" description="Helical" evidence="1">
    <location>
        <begin position="75"/>
        <end position="92"/>
    </location>
</feature>
<name>A0A178J484_9VIBR</name>
<dbReference type="Proteomes" id="UP000501443">
    <property type="component" value="Plasmid pveu"/>
</dbReference>
<dbReference type="Proteomes" id="UP001150001">
    <property type="component" value="Unassembled WGS sequence"/>
</dbReference>
<feature type="transmembrane region" description="Helical" evidence="1">
    <location>
        <begin position="54"/>
        <end position="70"/>
    </location>
</feature>
<evidence type="ECO:0000313" key="5">
    <source>
        <dbReference type="Proteomes" id="UP000094761"/>
    </source>
</evidence>
<dbReference type="AlphaFoldDB" id="A0A178J484"/>
<evidence type="ECO:0000313" key="4">
    <source>
        <dbReference type="EMBL" id="QJY38047.1"/>
    </source>
</evidence>
<keyword evidence="3" id="KW-0614">Plasmid</keyword>